<reference evidence="1 2" key="1">
    <citation type="submission" date="2020-12" db="EMBL/GenBank/DDBJ databases">
        <title>FDA dAtabase for Regulatory Grade micrObial Sequences (FDA-ARGOS): Supporting development and validation of Infectious Disease Dx tests.</title>
        <authorList>
            <person name="Nelson B."/>
            <person name="Plummer A."/>
            <person name="Tallon L."/>
            <person name="Sadzewicz L."/>
            <person name="Zhao X."/>
            <person name="Boylan J."/>
            <person name="Ott S."/>
            <person name="Bowen H."/>
            <person name="Vavikolanu K."/>
            <person name="Mehta A."/>
            <person name="Aluvathingal J."/>
            <person name="Nadendla S."/>
            <person name="Myers T."/>
            <person name="Yan Y."/>
            <person name="Sichtig H."/>
        </authorList>
    </citation>
    <scope>NUCLEOTIDE SEQUENCE [LARGE SCALE GENOMIC DNA]</scope>
    <source>
        <strain evidence="1 2">FDAARGOS_923</strain>
    </source>
</reference>
<evidence type="ECO:0000313" key="2">
    <source>
        <dbReference type="Proteomes" id="UP000595038"/>
    </source>
</evidence>
<name>A0AB37GHM4_BACLI</name>
<dbReference type="AlphaFoldDB" id="A0AB37GHM4"/>
<sequence length="112" mass="12448">MLSQIKYEETHSLQLRFKRHNKGDSQRLIDANNKQFGIVVLKFSSVCKTAWAKMTLDKAVSLGLEANAYLKRNTDGKELSCSPAGGKGKVLPGQTSCYTPMVDFDPRSSYAM</sequence>
<dbReference type="Pfam" id="PF10901">
    <property type="entry name" value="DUF2690"/>
    <property type="match status" value="1"/>
</dbReference>
<proteinExistence type="predicted"/>
<dbReference type="Proteomes" id="UP000595038">
    <property type="component" value="Chromosome"/>
</dbReference>
<evidence type="ECO:0000313" key="1">
    <source>
        <dbReference type="EMBL" id="QPR72302.1"/>
    </source>
</evidence>
<dbReference type="EMBL" id="CP065647">
    <property type="protein sequence ID" value="QPR72302.1"/>
    <property type="molecule type" value="Genomic_DNA"/>
</dbReference>
<protein>
    <submittedName>
        <fullName evidence="1">DUF2690 domain-containing protein</fullName>
    </submittedName>
</protein>
<gene>
    <name evidence="1" type="ORF">I6G80_21240</name>
</gene>
<organism evidence="1 2">
    <name type="scientific">Bacillus licheniformis</name>
    <dbReference type="NCBI Taxonomy" id="1402"/>
    <lineage>
        <taxon>Bacteria</taxon>
        <taxon>Bacillati</taxon>
        <taxon>Bacillota</taxon>
        <taxon>Bacilli</taxon>
        <taxon>Bacillales</taxon>
        <taxon>Bacillaceae</taxon>
        <taxon>Bacillus</taxon>
    </lineage>
</organism>
<dbReference type="InterPro" id="IPR021224">
    <property type="entry name" value="DUF2690"/>
</dbReference>
<accession>A0AB37GHM4</accession>